<dbReference type="Pfam" id="PF04203">
    <property type="entry name" value="Sortase"/>
    <property type="match status" value="1"/>
</dbReference>
<dbReference type="InterPro" id="IPR053465">
    <property type="entry name" value="Sortase_Class_E"/>
</dbReference>
<keyword evidence="1" id="KW-0378">Hydrolase</keyword>
<dbReference type="RefSeq" id="WP_207279816.1">
    <property type="nucleotide sequence ID" value="NZ_JAFLEQ010000018.1"/>
</dbReference>
<sequence length="285" mass="31840">MTHRREQQVPDSPPRTDPPARKFSFVELLGELFVTVGAVLLLFGFYEAFWTNIQAGQQQNEVEKQLEQTWDSGRDTNPEPGELENRRRFHAPEVGEAFARMYVPVFGADYVFAIVEGTQDDDLLKGPGRYVDSQMPGQPGNFAVAGHRVGKGAPFNDLGNLRACDPIIIETRTDWEIYRVLPIDVDGQAKVDAAAACLSQKQAEELVGGKYGDLTGRHITYPGDIGVTFAVPHKQDTPTDDDEALLTLTTCHPQFSNKQRMIIHAMLERTEKKENGHKPTEMEQS</sequence>
<dbReference type="AlphaFoldDB" id="A0A939IUV1"/>
<feature type="active site" description="Acyl-thioester intermediate" evidence="2">
    <location>
        <position position="251"/>
    </location>
</feature>
<evidence type="ECO:0000256" key="2">
    <source>
        <dbReference type="PIRSR" id="PIRSR605754-1"/>
    </source>
</evidence>
<dbReference type="InterPro" id="IPR023365">
    <property type="entry name" value="Sortase_dom-sf"/>
</dbReference>
<keyword evidence="4" id="KW-0472">Membrane</keyword>
<protein>
    <submittedName>
        <fullName evidence="5">Class E sortase</fullName>
    </submittedName>
</protein>
<feature type="region of interest" description="Disordered" evidence="3">
    <location>
        <begin position="62"/>
        <end position="83"/>
    </location>
</feature>
<feature type="active site" description="Proton donor/acceptor" evidence="2">
    <location>
        <position position="147"/>
    </location>
</feature>
<dbReference type="EMBL" id="JAFLEQ010000018">
    <property type="protein sequence ID" value="MBN9645334.1"/>
    <property type="molecule type" value="Genomic_DNA"/>
</dbReference>
<gene>
    <name evidence="5" type="ORF">JZY06_12025</name>
</gene>
<evidence type="ECO:0000256" key="1">
    <source>
        <dbReference type="ARBA" id="ARBA00022801"/>
    </source>
</evidence>
<dbReference type="InterPro" id="IPR042003">
    <property type="entry name" value="Sortase_E"/>
</dbReference>
<feature type="region of interest" description="Disordered" evidence="3">
    <location>
        <begin position="1"/>
        <end position="20"/>
    </location>
</feature>
<accession>A0A939IUV1</accession>
<proteinExistence type="predicted"/>
<keyword evidence="4" id="KW-1133">Transmembrane helix</keyword>
<dbReference type="CDD" id="cd05830">
    <property type="entry name" value="Sortase_E"/>
    <property type="match status" value="1"/>
</dbReference>
<comment type="caution">
    <text evidence="5">The sequence shown here is derived from an EMBL/GenBank/DDBJ whole genome shotgun (WGS) entry which is preliminary data.</text>
</comment>
<dbReference type="InterPro" id="IPR005754">
    <property type="entry name" value="Sortase"/>
</dbReference>
<dbReference type="NCBIfam" id="NF033747">
    <property type="entry name" value="class_E_sortase"/>
    <property type="match status" value="1"/>
</dbReference>
<dbReference type="SUPFAM" id="SSF63817">
    <property type="entry name" value="Sortase"/>
    <property type="match status" value="1"/>
</dbReference>
<organism evidence="5 6">
    <name type="scientific">Corynebacterium mendelii</name>
    <dbReference type="NCBI Taxonomy" id="2765362"/>
    <lineage>
        <taxon>Bacteria</taxon>
        <taxon>Bacillati</taxon>
        <taxon>Actinomycetota</taxon>
        <taxon>Actinomycetes</taxon>
        <taxon>Mycobacteriales</taxon>
        <taxon>Corynebacteriaceae</taxon>
        <taxon>Corynebacterium</taxon>
    </lineage>
</organism>
<evidence type="ECO:0000256" key="4">
    <source>
        <dbReference type="SAM" id="Phobius"/>
    </source>
</evidence>
<keyword evidence="6" id="KW-1185">Reference proteome</keyword>
<reference evidence="5" key="1">
    <citation type="submission" date="2021-03" db="EMBL/GenBank/DDBJ databases">
        <authorList>
            <person name="Sun Q."/>
        </authorList>
    </citation>
    <scope>NUCLEOTIDE SEQUENCE</scope>
    <source>
        <strain evidence="5">CCM 8862</strain>
    </source>
</reference>
<dbReference type="GO" id="GO:0016787">
    <property type="term" value="F:hydrolase activity"/>
    <property type="evidence" value="ECO:0007669"/>
    <property type="project" value="UniProtKB-KW"/>
</dbReference>
<dbReference type="Gene3D" id="2.40.260.10">
    <property type="entry name" value="Sortase"/>
    <property type="match status" value="1"/>
</dbReference>
<evidence type="ECO:0000313" key="6">
    <source>
        <dbReference type="Proteomes" id="UP000664332"/>
    </source>
</evidence>
<dbReference type="Proteomes" id="UP000664332">
    <property type="component" value="Unassembled WGS sequence"/>
</dbReference>
<keyword evidence="4" id="KW-0812">Transmembrane</keyword>
<feature type="transmembrane region" description="Helical" evidence="4">
    <location>
        <begin position="25"/>
        <end position="46"/>
    </location>
</feature>
<evidence type="ECO:0000313" key="5">
    <source>
        <dbReference type="EMBL" id="MBN9645334.1"/>
    </source>
</evidence>
<name>A0A939IUV1_9CORY</name>
<evidence type="ECO:0000256" key="3">
    <source>
        <dbReference type="SAM" id="MobiDB-lite"/>
    </source>
</evidence>